<dbReference type="OrthoDB" id="1115033at2"/>
<gene>
    <name evidence="1" type="ORF">SAMN05661096_01751</name>
</gene>
<organism evidence="1 2">
    <name type="scientific">Marivirga sericea</name>
    <dbReference type="NCBI Taxonomy" id="1028"/>
    <lineage>
        <taxon>Bacteria</taxon>
        <taxon>Pseudomonadati</taxon>
        <taxon>Bacteroidota</taxon>
        <taxon>Cytophagia</taxon>
        <taxon>Cytophagales</taxon>
        <taxon>Marivirgaceae</taxon>
        <taxon>Marivirga</taxon>
    </lineage>
</organism>
<keyword evidence="2" id="KW-1185">Reference proteome</keyword>
<evidence type="ECO:0000313" key="1">
    <source>
        <dbReference type="EMBL" id="SMG28836.1"/>
    </source>
</evidence>
<accession>A0A1X7JKZ5</accession>
<sequence length="246" mass="28000">MKKLLFLILILNFESALSQENVIESFSNLEELKIRANQGGLEKYIKFDKANSKVINERLNLDYKYLEQGNNAVYPASTKLIVTKLNKNSSKKYFITWGAINGPSRGFAIFEAKEPYKILGVIYSSKIIVPGNGFIYSIEREDHNFYVKKKYVTDNDSISEVKQPYYGVNIDSYALEAITIYEDESLTKSIAVIPKQGAIKVLVAKESNEYESKYLVQSSFGLVGWTKIKAAQYRSMSVEGIYYYGD</sequence>
<dbReference type="AlphaFoldDB" id="A0A1X7JKZ5"/>
<dbReference type="EMBL" id="FXAW01000003">
    <property type="protein sequence ID" value="SMG28836.1"/>
    <property type="molecule type" value="Genomic_DNA"/>
</dbReference>
<name>A0A1X7JKZ5_9BACT</name>
<evidence type="ECO:0008006" key="3">
    <source>
        <dbReference type="Google" id="ProtNLM"/>
    </source>
</evidence>
<reference evidence="2" key="1">
    <citation type="submission" date="2017-04" db="EMBL/GenBank/DDBJ databases">
        <authorList>
            <person name="Varghese N."/>
            <person name="Submissions S."/>
        </authorList>
    </citation>
    <scope>NUCLEOTIDE SEQUENCE [LARGE SCALE GENOMIC DNA]</scope>
    <source>
        <strain evidence="2">DSM 4125</strain>
    </source>
</reference>
<protein>
    <recommendedName>
        <fullName evidence="3">SH3 domain-containing protein</fullName>
    </recommendedName>
</protein>
<proteinExistence type="predicted"/>
<dbReference type="RefSeq" id="WP_085516672.1">
    <property type="nucleotide sequence ID" value="NZ_FXAW01000003.1"/>
</dbReference>
<evidence type="ECO:0000313" key="2">
    <source>
        <dbReference type="Proteomes" id="UP000193804"/>
    </source>
</evidence>
<dbReference type="Proteomes" id="UP000193804">
    <property type="component" value="Unassembled WGS sequence"/>
</dbReference>